<dbReference type="Pfam" id="PF01179">
    <property type="entry name" value="Cu_amine_oxid"/>
    <property type="match status" value="2"/>
</dbReference>
<protein>
    <recommendedName>
        <fullName evidence="5">Amine oxidase</fullName>
        <ecNumber evidence="5">1.4.3.-</ecNumber>
    </recommendedName>
</protein>
<dbReference type="GO" id="GO:0048038">
    <property type="term" value="F:quinone binding"/>
    <property type="evidence" value="ECO:0007669"/>
    <property type="project" value="InterPro"/>
</dbReference>
<dbReference type="EC" id="1.4.3.-" evidence="5"/>
<gene>
    <name evidence="7" type="ORF">JEQ12_002714</name>
</gene>
<dbReference type="GO" id="GO:0005783">
    <property type="term" value="C:endoplasmic reticulum"/>
    <property type="evidence" value="ECO:0007669"/>
    <property type="project" value="TreeGrafter"/>
</dbReference>
<dbReference type="InterPro" id="IPR015798">
    <property type="entry name" value="Cu_amine_oxidase_C"/>
</dbReference>
<dbReference type="SUPFAM" id="SSF49998">
    <property type="entry name" value="Amine oxidase catalytic domain"/>
    <property type="match status" value="1"/>
</dbReference>
<evidence type="ECO:0000256" key="1">
    <source>
        <dbReference type="ARBA" id="ARBA00001913"/>
    </source>
</evidence>
<comment type="similarity">
    <text evidence="5">Belongs to the copper/topaquinone oxidase family.</text>
</comment>
<feature type="domain" description="Copper amine oxidase catalytic" evidence="6">
    <location>
        <begin position="84"/>
        <end position="173"/>
    </location>
</feature>
<dbReference type="EMBL" id="JAEMGP010000011">
    <property type="protein sequence ID" value="KAG5203131.1"/>
    <property type="molecule type" value="Genomic_DNA"/>
</dbReference>
<evidence type="ECO:0000313" key="7">
    <source>
        <dbReference type="EMBL" id="KAG5203131.1"/>
    </source>
</evidence>
<dbReference type="GO" id="GO:0046677">
    <property type="term" value="P:response to antibiotic"/>
    <property type="evidence" value="ECO:0007669"/>
    <property type="project" value="TreeGrafter"/>
</dbReference>
<comment type="cofactor">
    <cofactor evidence="5">
        <name>Cu cation</name>
        <dbReference type="ChEBI" id="CHEBI:23378"/>
    </cofactor>
    <text evidence="5">Contains 1 topaquinone per subunit.</text>
</comment>
<dbReference type="GO" id="GO:0009308">
    <property type="term" value="P:amine metabolic process"/>
    <property type="evidence" value="ECO:0007669"/>
    <property type="project" value="UniProtKB-UniRule"/>
</dbReference>
<evidence type="ECO:0000313" key="8">
    <source>
        <dbReference type="Proteomes" id="UP000664991"/>
    </source>
</evidence>
<evidence type="ECO:0000256" key="3">
    <source>
        <dbReference type="ARBA" id="ARBA00023157"/>
    </source>
</evidence>
<dbReference type="GO" id="GO:0005794">
    <property type="term" value="C:Golgi apparatus"/>
    <property type="evidence" value="ECO:0007669"/>
    <property type="project" value="TreeGrafter"/>
</dbReference>
<dbReference type="GO" id="GO:0005769">
    <property type="term" value="C:early endosome"/>
    <property type="evidence" value="ECO:0007669"/>
    <property type="project" value="TreeGrafter"/>
</dbReference>
<proteinExistence type="inferred from homology"/>
<dbReference type="Gene3D" id="2.70.98.20">
    <property type="entry name" value="Copper amine oxidase, catalytic domain"/>
    <property type="match status" value="2"/>
</dbReference>
<comment type="cofactor">
    <cofactor evidence="1">
        <name>Ca(2+)</name>
        <dbReference type="ChEBI" id="CHEBI:29108"/>
    </cofactor>
</comment>
<dbReference type="PANTHER" id="PTHR10638:SF23">
    <property type="entry name" value="MEMBRANE PRIMARY AMINE OXIDASE"/>
    <property type="match status" value="1"/>
</dbReference>
<name>A0A835ZYQ4_SHEEP</name>
<comment type="PTM">
    <text evidence="5">Topaquinone (TPQ) is generated by copper-dependent autoxidation of a specific tyrosyl residue.</text>
</comment>
<keyword evidence="2" id="KW-0106">Calcium</keyword>
<dbReference type="InterPro" id="IPR000269">
    <property type="entry name" value="Cu_amine_oxidase"/>
</dbReference>
<keyword evidence="5" id="KW-0801">TPQ</keyword>
<dbReference type="Proteomes" id="UP000664991">
    <property type="component" value="Unassembled WGS sequence"/>
</dbReference>
<accession>A0A835ZYQ4</accession>
<keyword evidence="4" id="KW-0325">Glycoprotein</keyword>
<dbReference type="AlphaFoldDB" id="A0A835ZYQ4"/>
<keyword evidence="3" id="KW-1015">Disulfide bond</keyword>
<comment type="caution">
    <text evidence="7">The sequence shown here is derived from an EMBL/GenBank/DDBJ whole genome shotgun (WGS) entry which is preliminary data.</text>
</comment>
<evidence type="ECO:0000256" key="4">
    <source>
        <dbReference type="ARBA" id="ARBA00023180"/>
    </source>
</evidence>
<sequence>MLNSDYVWDMVFYPSGAIEDKFHATGYISSAFLFVAAQRRRNQVGEHTLGTIHTHSAHYKDWRTGSGLRTWLLSPRRYPEALSTRYQLAVTQRKETEPSSSSVFNQNDPWTPTVDFADFINNETIAGKDLVAWVTAAFLHIPHAEDIPNTVTVGNGVGFFLRPYNFFDLDPSINSDDSIYFQKDQDAGSY</sequence>
<dbReference type="PANTHER" id="PTHR10638">
    <property type="entry name" value="COPPER AMINE OXIDASE"/>
    <property type="match status" value="1"/>
</dbReference>
<organism evidence="7 8">
    <name type="scientific">Ovis aries</name>
    <name type="common">Sheep</name>
    <dbReference type="NCBI Taxonomy" id="9940"/>
    <lineage>
        <taxon>Eukaryota</taxon>
        <taxon>Metazoa</taxon>
        <taxon>Chordata</taxon>
        <taxon>Craniata</taxon>
        <taxon>Vertebrata</taxon>
        <taxon>Euteleostomi</taxon>
        <taxon>Mammalia</taxon>
        <taxon>Eutheria</taxon>
        <taxon>Laurasiatheria</taxon>
        <taxon>Artiodactyla</taxon>
        <taxon>Ruminantia</taxon>
        <taxon>Pecora</taxon>
        <taxon>Bovidae</taxon>
        <taxon>Caprinae</taxon>
        <taxon>Ovis</taxon>
    </lineage>
</organism>
<evidence type="ECO:0000256" key="2">
    <source>
        <dbReference type="ARBA" id="ARBA00022837"/>
    </source>
</evidence>
<reference evidence="7 8" key="1">
    <citation type="submission" date="2020-12" db="EMBL/GenBank/DDBJ databases">
        <title>De novo assembly of Tibetan sheep genome.</title>
        <authorList>
            <person name="Li X."/>
        </authorList>
    </citation>
    <scope>NUCLEOTIDE SEQUENCE [LARGE SCALE GENOMIC DNA]</scope>
    <source>
        <tissue evidence="7">Heart</tissue>
    </source>
</reference>
<dbReference type="GO" id="GO:0005507">
    <property type="term" value="F:copper ion binding"/>
    <property type="evidence" value="ECO:0007669"/>
    <property type="project" value="InterPro"/>
</dbReference>
<feature type="domain" description="Copper amine oxidase catalytic" evidence="6">
    <location>
        <begin position="3"/>
        <end position="60"/>
    </location>
</feature>
<keyword evidence="5" id="KW-0186">Copper</keyword>
<dbReference type="InterPro" id="IPR036460">
    <property type="entry name" value="Cu_amine_oxidase_C_sf"/>
</dbReference>
<evidence type="ECO:0000259" key="6">
    <source>
        <dbReference type="Pfam" id="PF01179"/>
    </source>
</evidence>
<keyword evidence="5" id="KW-0560">Oxidoreductase</keyword>
<dbReference type="GO" id="GO:0005886">
    <property type="term" value="C:plasma membrane"/>
    <property type="evidence" value="ECO:0007669"/>
    <property type="project" value="TreeGrafter"/>
</dbReference>
<keyword evidence="5" id="KW-0479">Metal-binding</keyword>
<dbReference type="GO" id="GO:0008131">
    <property type="term" value="F:primary methylamine oxidase activity"/>
    <property type="evidence" value="ECO:0007669"/>
    <property type="project" value="InterPro"/>
</dbReference>
<evidence type="ECO:0000256" key="5">
    <source>
        <dbReference type="RuleBase" id="RU000672"/>
    </source>
</evidence>